<dbReference type="GO" id="GO:0070567">
    <property type="term" value="F:cytidylyltransferase activity"/>
    <property type="evidence" value="ECO:0007669"/>
    <property type="project" value="InterPro"/>
</dbReference>
<comment type="caution">
    <text evidence="3">The sequence shown here is derived from an EMBL/GenBank/DDBJ whole genome shotgun (WGS) entry which is preliminary data.</text>
</comment>
<keyword evidence="2 3" id="KW-0548">Nucleotidyltransferase</keyword>
<evidence type="ECO:0000256" key="2">
    <source>
        <dbReference type="ARBA" id="ARBA00022695"/>
    </source>
</evidence>
<sequence length="39" mass="4420">FEKYIGRVKVVPGDYRNLKITTPEDLAIARTILDSLGKE</sequence>
<dbReference type="AlphaFoldDB" id="A0A354YXA6"/>
<dbReference type="InterPro" id="IPR034683">
    <property type="entry name" value="IspD/TarI"/>
</dbReference>
<name>A0A354YXA6_9FIRM</name>
<evidence type="ECO:0000313" key="4">
    <source>
        <dbReference type="Proteomes" id="UP000263273"/>
    </source>
</evidence>
<dbReference type="EMBL" id="DNZF01000188">
    <property type="protein sequence ID" value="HBK53978.1"/>
    <property type="molecule type" value="Genomic_DNA"/>
</dbReference>
<dbReference type="InterPro" id="IPR029044">
    <property type="entry name" value="Nucleotide-diphossugar_trans"/>
</dbReference>
<proteinExistence type="predicted"/>
<dbReference type="Pfam" id="PF01128">
    <property type="entry name" value="IspD"/>
    <property type="match status" value="1"/>
</dbReference>
<organism evidence="3 4">
    <name type="scientific">Syntrophomonas wolfei</name>
    <dbReference type="NCBI Taxonomy" id="863"/>
    <lineage>
        <taxon>Bacteria</taxon>
        <taxon>Bacillati</taxon>
        <taxon>Bacillota</taxon>
        <taxon>Clostridia</taxon>
        <taxon>Eubacteriales</taxon>
        <taxon>Syntrophomonadaceae</taxon>
        <taxon>Syntrophomonas</taxon>
    </lineage>
</organism>
<accession>A0A354YXA6</accession>
<evidence type="ECO:0000256" key="1">
    <source>
        <dbReference type="ARBA" id="ARBA00022679"/>
    </source>
</evidence>
<feature type="non-terminal residue" evidence="3">
    <location>
        <position position="1"/>
    </location>
</feature>
<dbReference type="SUPFAM" id="SSF53448">
    <property type="entry name" value="Nucleotide-diphospho-sugar transferases"/>
    <property type="match status" value="1"/>
</dbReference>
<gene>
    <name evidence="3" type="ORF">DDZ44_08590</name>
</gene>
<reference evidence="3 4" key="1">
    <citation type="journal article" date="2018" name="Nat. Biotechnol.">
        <title>A standardized bacterial taxonomy based on genome phylogeny substantially revises the tree of life.</title>
        <authorList>
            <person name="Parks D.H."/>
            <person name="Chuvochina M."/>
            <person name="Waite D.W."/>
            <person name="Rinke C."/>
            <person name="Skarshewski A."/>
            <person name="Chaumeil P.A."/>
            <person name="Hugenholtz P."/>
        </authorList>
    </citation>
    <scope>NUCLEOTIDE SEQUENCE [LARGE SCALE GENOMIC DNA]</scope>
    <source>
        <strain evidence="3">UBA10948</strain>
    </source>
</reference>
<dbReference type="Gene3D" id="3.90.550.10">
    <property type="entry name" value="Spore Coat Polysaccharide Biosynthesis Protein SpsA, Chain A"/>
    <property type="match status" value="1"/>
</dbReference>
<protein>
    <submittedName>
        <fullName evidence="3">2-C-methyl-D-erythritol 4-phosphate cytidylyltransferase</fullName>
    </submittedName>
</protein>
<evidence type="ECO:0000313" key="3">
    <source>
        <dbReference type="EMBL" id="HBK53978.1"/>
    </source>
</evidence>
<dbReference type="Proteomes" id="UP000263273">
    <property type="component" value="Unassembled WGS sequence"/>
</dbReference>
<keyword evidence="1 3" id="KW-0808">Transferase</keyword>